<dbReference type="Proteomes" id="UP000481339">
    <property type="component" value="Unassembled WGS sequence"/>
</dbReference>
<organism evidence="6 7">
    <name type="scientific">Pseudoclavibacter caeni</name>
    <dbReference type="NCBI Taxonomy" id="908846"/>
    <lineage>
        <taxon>Bacteria</taxon>
        <taxon>Bacillati</taxon>
        <taxon>Actinomycetota</taxon>
        <taxon>Actinomycetes</taxon>
        <taxon>Micrococcales</taxon>
        <taxon>Microbacteriaceae</taxon>
        <taxon>Pseudoclavibacter</taxon>
    </lineage>
</organism>
<accession>A0A7C8FTR8</accession>
<gene>
    <name evidence="6" type="ORF">F8O02_07090</name>
</gene>
<evidence type="ECO:0000313" key="7">
    <source>
        <dbReference type="Proteomes" id="UP000481339"/>
    </source>
</evidence>
<dbReference type="PANTHER" id="PTHR42788">
    <property type="entry name" value="TAURINE IMPORT ATP-BINDING PROTEIN-RELATED"/>
    <property type="match status" value="1"/>
</dbReference>
<evidence type="ECO:0000256" key="1">
    <source>
        <dbReference type="ARBA" id="ARBA00022448"/>
    </source>
</evidence>
<dbReference type="InterPro" id="IPR017871">
    <property type="entry name" value="ABC_transporter-like_CS"/>
</dbReference>
<dbReference type="AlphaFoldDB" id="A0A7C8FTR8"/>
<dbReference type="InterPro" id="IPR003439">
    <property type="entry name" value="ABC_transporter-like_ATP-bd"/>
</dbReference>
<keyword evidence="2" id="KW-0547">Nucleotide-binding</keyword>
<dbReference type="GO" id="GO:0005524">
    <property type="term" value="F:ATP binding"/>
    <property type="evidence" value="ECO:0007669"/>
    <property type="project" value="UniProtKB-KW"/>
</dbReference>
<name>A0A7C8FTR8_9MICO</name>
<evidence type="ECO:0000259" key="5">
    <source>
        <dbReference type="PROSITE" id="PS50893"/>
    </source>
</evidence>
<feature type="domain" description="ABC transporter" evidence="5">
    <location>
        <begin position="58"/>
        <end position="286"/>
    </location>
</feature>
<protein>
    <submittedName>
        <fullName evidence="6">ABC transporter ATP-binding protein</fullName>
    </submittedName>
</protein>
<dbReference type="Gene3D" id="3.40.50.300">
    <property type="entry name" value="P-loop containing nucleotide triphosphate hydrolases"/>
    <property type="match status" value="1"/>
</dbReference>
<dbReference type="OrthoDB" id="8773773at2"/>
<dbReference type="SMART" id="SM00382">
    <property type="entry name" value="AAA"/>
    <property type="match status" value="1"/>
</dbReference>
<keyword evidence="1" id="KW-0813">Transport</keyword>
<dbReference type="Pfam" id="PF00005">
    <property type="entry name" value="ABC_tran"/>
    <property type="match status" value="1"/>
</dbReference>
<reference evidence="6 7" key="1">
    <citation type="submission" date="2019-09" db="EMBL/GenBank/DDBJ databases">
        <title>Phylogeny of genus Pseudoclavibacter and closely related genus.</title>
        <authorList>
            <person name="Li Y."/>
        </authorList>
    </citation>
    <scope>NUCLEOTIDE SEQUENCE [LARGE SCALE GENOMIC DNA]</scope>
    <source>
        <strain evidence="6 7">JCM 16921</strain>
    </source>
</reference>
<dbReference type="EMBL" id="WBKA01000005">
    <property type="protein sequence ID" value="KAB1631701.1"/>
    <property type="molecule type" value="Genomic_DNA"/>
</dbReference>
<dbReference type="InterPro" id="IPR050166">
    <property type="entry name" value="ABC_transporter_ATP-bind"/>
</dbReference>
<feature type="region of interest" description="Disordered" evidence="4">
    <location>
        <begin position="1"/>
        <end position="53"/>
    </location>
</feature>
<dbReference type="PROSITE" id="PS00211">
    <property type="entry name" value="ABC_TRANSPORTER_1"/>
    <property type="match status" value="1"/>
</dbReference>
<dbReference type="InterPro" id="IPR027417">
    <property type="entry name" value="P-loop_NTPase"/>
</dbReference>
<keyword evidence="3 6" id="KW-0067">ATP-binding</keyword>
<sequence length="323" mass="33399">MHRTTRASAGPSEAASNAAHLSQPTATPRLPPAAHRTERTASATADGAGPASATPPLVHCAGVSCTLDGHPVLADLDLDVAAGERIAVIGASGCGKSTLLRLLAGLLTPDSGTLAVAGRTAARDRTGACALTPQGDSLLPWLDLTDNVAVPLRNRGMRHRAARARVQALLADWGLAEAAGRRPAALSGGQRQRAALLRALVADKPVLLADEPLGALDAITRADAQDWLRRRLRETATAMVLVTHDVDEALVLADRVLLLAGRPAAVRLVESGWLADPRPRDELVGDPALADARARLLAALRADRGADPTATGGVVTTGRERVA</sequence>
<keyword evidence="7" id="KW-1185">Reference proteome</keyword>
<evidence type="ECO:0000313" key="6">
    <source>
        <dbReference type="EMBL" id="KAB1631701.1"/>
    </source>
</evidence>
<dbReference type="InterPro" id="IPR003593">
    <property type="entry name" value="AAA+_ATPase"/>
</dbReference>
<proteinExistence type="predicted"/>
<dbReference type="SUPFAM" id="SSF52540">
    <property type="entry name" value="P-loop containing nucleoside triphosphate hydrolases"/>
    <property type="match status" value="1"/>
</dbReference>
<evidence type="ECO:0000256" key="2">
    <source>
        <dbReference type="ARBA" id="ARBA00022741"/>
    </source>
</evidence>
<evidence type="ECO:0000256" key="3">
    <source>
        <dbReference type="ARBA" id="ARBA00022840"/>
    </source>
</evidence>
<dbReference type="PROSITE" id="PS50893">
    <property type="entry name" value="ABC_TRANSPORTER_2"/>
    <property type="match status" value="1"/>
</dbReference>
<evidence type="ECO:0000256" key="4">
    <source>
        <dbReference type="SAM" id="MobiDB-lite"/>
    </source>
</evidence>
<dbReference type="GO" id="GO:0016887">
    <property type="term" value="F:ATP hydrolysis activity"/>
    <property type="evidence" value="ECO:0007669"/>
    <property type="project" value="InterPro"/>
</dbReference>
<dbReference type="PANTHER" id="PTHR42788:SF2">
    <property type="entry name" value="ABC TRANSPORTER ATP-BINDING PROTEIN"/>
    <property type="match status" value="1"/>
</dbReference>
<comment type="caution">
    <text evidence="6">The sequence shown here is derived from an EMBL/GenBank/DDBJ whole genome shotgun (WGS) entry which is preliminary data.</text>
</comment>